<keyword evidence="1" id="KW-0474">Menaquinone biosynthesis</keyword>
<dbReference type="GO" id="GO:0019284">
    <property type="term" value="P:L-methionine salvage from S-adenosylmethionine"/>
    <property type="evidence" value="ECO:0007669"/>
    <property type="project" value="TreeGrafter"/>
</dbReference>
<dbReference type="GO" id="GO:0008782">
    <property type="term" value="F:adenosylhomocysteine nucleosidase activity"/>
    <property type="evidence" value="ECO:0007669"/>
    <property type="project" value="TreeGrafter"/>
</dbReference>
<dbReference type="AlphaFoldDB" id="A0A127VIX8"/>
<dbReference type="KEGG" id="pcm:AY601_4379"/>
<comment type="catalytic activity">
    <reaction evidence="1">
        <text>futalosine + H2O = dehypoxanthine futalosine + hypoxanthine</text>
        <dbReference type="Rhea" id="RHEA:25904"/>
        <dbReference type="ChEBI" id="CHEBI:15377"/>
        <dbReference type="ChEBI" id="CHEBI:17368"/>
        <dbReference type="ChEBI" id="CHEBI:58863"/>
        <dbReference type="ChEBI" id="CHEBI:58864"/>
        <dbReference type="EC" id="3.2.2.26"/>
    </reaction>
</comment>
<evidence type="ECO:0000313" key="4">
    <source>
        <dbReference type="EMBL" id="AMQ01222.1"/>
    </source>
</evidence>
<dbReference type="PANTHER" id="PTHR46832">
    <property type="entry name" value="5'-METHYLTHIOADENOSINE/S-ADENOSYLHOMOCYSTEINE NUCLEOSIDASE"/>
    <property type="match status" value="1"/>
</dbReference>
<dbReference type="Gene3D" id="3.40.50.1580">
    <property type="entry name" value="Nucleoside phosphorylase domain"/>
    <property type="match status" value="1"/>
</dbReference>
<name>A0A127VIX8_9SPHI</name>
<dbReference type="GO" id="GO:0009234">
    <property type="term" value="P:menaquinone biosynthetic process"/>
    <property type="evidence" value="ECO:0007669"/>
    <property type="project" value="UniProtKB-UniRule"/>
</dbReference>
<dbReference type="OrthoDB" id="9788270at2"/>
<comment type="function">
    <text evidence="1">Catalyzes the hydrolysis of futalosine (FL) to dehypoxanthine futalosine (DHFL) and hypoxanthine, a step in the biosynthesis of menaquinone (MK, vitamin K2).</text>
</comment>
<dbReference type="SUPFAM" id="SSF53167">
    <property type="entry name" value="Purine and uridine phosphorylases"/>
    <property type="match status" value="1"/>
</dbReference>
<dbReference type="HAMAP" id="MF_00991">
    <property type="entry name" value="MqnB"/>
    <property type="match status" value="1"/>
</dbReference>
<dbReference type="PANTHER" id="PTHR46832:SF2">
    <property type="entry name" value="FUTALOSINE HYDROLASE"/>
    <property type="match status" value="1"/>
</dbReference>
<organism evidence="4 5">
    <name type="scientific">Pedobacter cryoconitis</name>
    <dbReference type="NCBI Taxonomy" id="188932"/>
    <lineage>
        <taxon>Bacteria</taxon>
        <taxon>Pseudomonadati</taxon>
        <taxon>Bacteroidota</taxon>
        <taxon>Sphingobacteriia</taxon>
        <taxon>Sphingobacteriales</taxon>
        <taxon>Sphingobacteriaceae</taxon>
        <taxon>Pedobacter</taxon>
    </lineage>
</organism>
<dbReference type="InterPro" id="IPR035994">
    <property type="entry name" value="Nucleoside_phosphorylase_sf"/>
</dbReference>
<dbReference type="RefSeq" id="WP_068405026.1">
    <property type="nucleotide sequence ID" value="NZ_CP014504.1"/>
</dbReference>
<dbReference type="GO" id="GO:0008930">
    <property type="term" value="F:methylthioadenosine nucleosidase activity"/>
    <property type="evidence" value="ECO:0007669"/>
    <property type="project" value="TreeGrafter"/>
</dbReference>
<dbReference type="Proteomes" id="UP000071561">
    <property type="component" value="Chromosome"/>
</dbReference>
<dbReference type="EMBL" id="CP014504">
    <property type="protein sequence ID" value="AMQ01222.1"/>
    <property type="molecule type" value="Genomic_DNA"/>
</dbReference>
<keyword evidence="1" id="KW-0378">Hydrolase</keyword>
<sequence length="216" mass="23375">MKILVVAATRAELAGCCTVFELAEGNFIETPHFDLLITGVGMTATAFAMGQHLSAAGQYKLVINLGIAGCFDREIPLGSLVNIVSDEFSELGAENKDEFLTIDELGFGTGKYNGKAIPSSANLPALLPGLPEVNGITVNKVHGNKESIQVITNRLHPVTESMEGAAVFYCCTQLNIPCIQVRSISNYVEERNRDNWKIGLAIKNLNDWAIKFLTNS</sequence>
<evidence type="ECO:0000256" key="1">
    <source>
        <dbReference type="HAMAP-Rule" id="MF_00991"/>
    </source>
</evidence>
<keyword evidence="5" id="KW-1185">Reference proteome</keyword>
<dbReference type="NCBIfam" id="TIGR03664">
    <property type="entry name" value="fut_nucase"/>
    <property type="match status" value="1"/>
</dbReference>
<feature type="domain" description="Nucleoside phosphorylase" evidence="3">
    <location>
        <begin position="161"/>
        <end position="207"/>
    </location>
</feature>
<dbReference type="GO" id="GO:0009116">
    <property type="term" value="P:nucleoside metabolic process"/>
    <property type="evidence" value="ECO:0007669"/>
    <property type="project" value="InterPro"/>
</dbReference>
<dbReference type="CDD" id="cd17766">
    <property type="entry name" value="futalosine_nucleosidase_MqnB"/>
    <property type="match status" value="1"/>
</dbReference>
<proteinExistence type="inferred from homology"/>
<protein>
    <recommendedName>
        <fullName evidence="1 2">Futalosine hydrolase</fullName>
        <shortName evidence="1">FL hydrolase</shortName>
        <ecNumber evidence="1 2">3.2.2.26</ecNumber>
    </recommendedName>
    <alternativeName>
        <fullName evidence="1">Futalosine nucleosidase</fullName>
    </alternativeName>
    <alternativeName>
        <fullName evidence="1">Menaquinone biosynthetic enzyme MqnB</fullName>
    </alternativeName>
</protein>
<evidence type="ECO:0000313" key="5">
    <source>
        <dbReference type="Proteomes" id="UP000071561"/>
    </source>
</evidence>
<comment type="pathway">
    <text evidence="1">Quinol/quinone metabolism; menaquinone biosynthesis.</text>
</comment>
<gene>
    <name evidence="1" type="primary">mqnB</name>
    <name evidence="4" type="ORF">AY601_4379</name>
</gene>
<comment type="similarity">
    <text evidence="1">Belongs to the PNP/UDP phosphorylase family. Futalosine hydrolase subfamily.</text>
</comment>
<dbReference type="EC" id="3.2.2.26" evidence="1 2"/>
<dbReference type="UniPathway" id="UPA00079"/>
<dbReference type="GO" id="GO:0005829">
    <property type="term" value="C:cytosol"/>
    <property type="evidence" value="ECO:0007669"/>
    <property type="project" value="TreeGrafter"/>
</dbReference>
<evidence type="ECO:0000256" key="2">
    <source>
        <dbReference type="NCBIfam" id="TIGR03664"/>
    </source>
</evidence>
<dbReference type="InterPro" id="IPR019963">
    <property type="entry name" value="FL_hydrolase_MqnB"/>
</dbReference>
<evidence type="ECO:0000259" key="3">
    <source>
        <dbReference type="Pfam" id="PF01048"/>
    </source>
</evidence>
<dbReference type="Pfam" id="PF01048">
    <property type="entry name" value="PNP_UDP_1"/>
    <property type="match status" value="1"/>
</dbReference>
<dbReference type="PATRIC" id="fig|188932.3.peg.4539"/>
<accession>A0A127VIX8</accession>
<reference evidence="4 5" key="1">
    <citation type="submission" date="2016-03" db="EMBL/GenBank/DDBJ databases">
        <title>Complete genome sequence of Pedobacter cryoconitis PAMC 27485.</title>
        <authorList>
            <person name="Lee J."/>
            <person name="Kim O.-S."/>
        </authorList>
    </citation>
    <scope>NUCLEOTIDE SEQUENCE [LARGE SCALE GENOMIC DNA]</scope>
    <source>
        <strain evidence="4 5">PAMC 27485</strain>
    </source>
</reference>
<dbReference type="InterPro" id="IPR000845">
    <property type="entry name" value="Nucleoside_phosphorylase_d"/>
</dbReference>